<evidence type="ECO:0000313" key="3">
    <source>
        <dbReference type="Proteomes" id="UP000295701"/>
    </source>
</evidence>
<dbReference type="GO" id="GO:0016829">
    <property type="term" value="F:lyase activity"/>
    <property type="evidence" value="ECO:0007669"/>
    <property type="project" value="UniProtKB-KW"/>
</dbReference>
<dbReference type="AlphaFoldDB" id="A0A4R6ADR3"/>
<dbReference type="OrthoDB" id="7875269at2"/>
<feature type="signal peptide" evidence="1">
    <location>
        <begin position="1"/>
        <end position="21"/>
    </location>
</feature>
<evidence type="ECO:0000256" key="1">
    <source>
        <dbReference type="SAM" id="SignalP"/>
    </source>
</evidence>
<evidence type="ECO:0000313" key="2">
    <source>
        <dbReference type="EMBL" id="TDL79576.1"/>
    </source>
</evidence>
<feature type="chain" id="PRO_5020977238" evidence="1">
    <location>
        <begin position="22"/>
        <end position="51"/>
    </location>
</feature>
<keyword evidence="3" id="KW-1185">Reference proteome</keyword>
<organism evidence="2 3">
    <name type="scientific">Palleronia sediminis</name>
    <dbReference type="NCBI Taxonomy" id="2547833"/>
    <lineage>
        <taxon>Bacteria</taxon>
        <taxon>Pseudomonadati</taxon>
        <taxon>Pseudomonadota</taxon>
        <taxon>Alphaproteobacteria</taxon>
        <taxon>Rhodobacterales</taxon>
        <taxon>Roseobacteraceae</taxon>
        <taxon>Palleronia</taxon>
    </lineage>
</organism>
<keyword evidence="1" id="KW-0732">Signal</keyword>
<proteinExistence type="predicted"/>
<accession>A0A4R6ADR3</accession>
<dbReference type="EMBL" id="SNAA01000009">
    <property type="protein sequence ID" value="TDL79576.1"/>
    <property type="molecule type" value="Genomic_DNA"/>
</dbReference>
<comment type="caution">
    <text evidence="2">The sequence shown here is derived from an EMBL/GenBank/DDBJ whole genome shotgun (WGS) entry which is preliminary data.</text>
</comment>
<dbReference type="RefSeq" id="WP_133396880.1">
    <property type="nucleotide sequence ID" value="NZ_SNAA01000009.1"/>
</dbReference>
<dbReference type="Proteomes" id="UP000295701">
    <property type="component" value="Unassembled WGS sequence"/>
</dbReference>
<reference evidence="2 3" key="1">
    <citation type="submission" date="2019-03" db="EMBL/GenBank/DDBJ databases">
        <title>Primorskyibacter sp. SS33 isolated from sediments.</title>
        <authorList>
            <person name="Xunke S."/>
        </authorList>
    </citation>
    <scope>NUCLEOTIDE SEQUENCE [LARGE SCALE GENOMIC DNA]</scope>
    <source>
        <strain evidence="2 3">SS33</strain>
    </source>
</reference>
<sequence length="51" mass="5020">MSLKTLFTAAILAGAPVFAYAGGCTGQKTAMSCADGMTYDHASGACVTVTG</sequence>
<protein>
    <submittedName>
        <fullName evidence="2">Adenylosuccinate lyase</fullName>
    </submittedName>
</protein>
<name>A0A4R6ADR3_9RHOB</name>
<keyword evidence="2" id="KW-0456">Lyase</keyword>
<gene>
    <name evidence="2" type="ORF">E2L08_09750</name>
</gene>